<comment type="caution">
    <text evidence="6">The sequence shown here is derived from an EMBL/GenBank/DDBJ whole genome shotgun (WGS) entry which is preliminary data.</text>
</comment>
<sequence>MRRDFICVCNSQGVHVDHCWVDTYNGEFMSPCFDEGRCRCNNITADCSSNNGSLTYVPRLPVEAQVFNFSNNNLSHIPDGFFSNVSQNNRLFDFPQTCDVVTDEPFFPNLKYLVLDQNMISSIKDPVCLPELLQEIDLGGNPFYCSCDIRWFQEWMSLHPHQFGNYDQDGYMCDNILNTPVQFFQINDQL</sequence>
<organism evidence="6 7">
    <name type="scientific">Pomacea canaliculata</name>
    <name type="common">Golden apple snail</name>
    <dbReference type="NCBI Taxonomy" id="400727"/>
    <lineage>
        <taxon>Eukaryota</taxon>
        <taxon>Metazoa</taxon>
        <taxon>Spiralia</taxon>
        <taxon>Lophotrochozoa</taxon>
        <taxon>Mollusca</taxon>
        <taxon>Gastropoda</taxon>
        <taxon>Caenogastropoda</taxon>
        <taxon>Architaenioglossa</taxon>
        <taxon>Ampullarioidea</taxon>
        <taxon>Ampullariidae</taxon>
        <taxon>Pomacea</taxon>
    </lineage>
</organism>
<evidence type="ECO:0000256" key="3">
    <source>
        <dbReference type="ARBA" id="ARBA00022729"/>
    </source>
</evidence>
<evidence type="ECO:0000313" key="7">
    <source>
        <dbReference type="Proteomes" id="UP000245119"/>
    </source>
</evidence>
<evidence type="ECO:0000256" key="1">
    <source>
        <dbReference type="ARBA" id="ARBA00004167"/>
    </source>
</evidence>
<keyword evidence="7" id="KW-1185">Reference proteome</keyword>
<keyword evidence="5" id="KW-0472">Membrane</keyword>
<gene>
    <name evidence="6" type="ORF">C0Q70_01776</name>
</gene>
<keyword evidence="3" id="KW-0732">Signal</keyword>
<dbReference type="InterPro" id="IPR001611">
    <property type="entry name" value="Leu-rich_rpt"/>
</dbReference>
<protein>
    <recommendedName>
        <fullName evidence="8">LRRCT domain-containing protein</fullName>
    </recommendedName>
</protein>
<dbReference type="InterPro" id="IPR032675">
    <property type="entry name" value="LRR_dom_sf"/>
</dbReference>
<reference evidence="6 7" key="1">
    <citation type="submission" date="2018-04" db="EMBL/GenBank/DDBJ databases">
        <title>The genome of golden apple snail Pomacea canaliculata provides insight into stress tolerance and invasive adaptation.</title>
        <authorList>
            <person name="Liu C."/>
            <person name="Liu B."/>
            <person name="Ren Y."/>
            <person name="Zhang Y."/>
            <person name="Wang H."/>
            <person name="Li S."/>
            <person name="Jiang F."/>
            <person name="Yin L."/>
            <person name="Zhang G."/>
            <person name="Qian W."/>
            <person name="Fan W."/>
        </authorList>
    </citation>
    <scope>NUCLEOTIDE SEQUENCE [LARGE SCALE GENOMIC DNA]</scope>
    <source>
        <strain evidence="6">SZHN2017</strain>
        <tissue evidence="6">Muscle</tissue>
    </source>
</reference>
<dbReference type="GO" id="GO:0007165">
    <property type="term" value="P:signal transduction"/>
    <property type="evidence" value="ECO:0007669"/>
    <property type="project" value="TreeGrafter"/>
</dbReference>
<evidence type="ECO:0000256" key="5">
    <source>
        <dbReference type="ARBA" id="ARBA00023136"/>
    </source>
</evidence>
<evidence type="ECO:0000313" key="6">
    <source>
        <dbReference type="EMBL" id="PVD39148.1"/>
    </source>
</evidence>
<dbReference type="GO" id="GO:0038023">
    <property type="term" value="F:signaling receptor activity"/>
    <property type="evidence" value="ECO:0007669"/>
    <property type="project" value="TreeGrafter"/>
</dbReference>
<name>A0A2T7Q0F9_POMCA</name>
<dbReference type="AlphaFoldDB" id="A0A2T7Q0F9"/>
<proteinExistence type="predicted"/>
<dbReference type="Gene3D" id="3.80.10.10">
    <property type="entry name" value="Ribonuclease Inhibitor"/>
    <property type="match status" value="2"/>
</dbReference>
<dbReference type="SUPFAM" id="SSF52058">
    <property type="entry name" value="L domain-like"/>
    <property type="match status" value="1"/>
</dbReference>
<evidence type="ECO:0000256" key="4">
    <source>
        <dbReference type="ARBA" id="ARBA00022989"/>
    </source>
</evidence>
<keyword evidence="4" id="KW-1133">Transmembrane helix</keyword>
<dbReference type="PROSITE" id="PS51450">
    <property type="entry name" value="LRR"/>
    <property type="match status" value="1"/>
</dbReference>
<dbReference type="PANTHER" id="PTHR24365">
    <property type="entry name" value="TOLL-LIKE RECEPTOR"/>
    <property type="match status" value="1"/>
</dbReference>
<evidence type="ECO:0008006" key="8">
    <source>
        <dbReference type="Google" id="ProtNLM"/>
    </source>
</evidence>
<dbReference type="GO" id="GO:0005886">
    <property type="term" value="C:plasma membrane"/>
    <property type="evidence" value="ECO:0007669"/>
    <property type="project" value="TreeGrafter"/>
</dbReference>
<evidence type="ECO:0000256" key="2">
    <source>
        <dbReference type="ARBA" id="ARBA00022692"/>
    </source>
</evidence>
<dbReference type="EMBL" id="PZQS01000001">
    <property type="protein sequence ID" value="PVD39148.1"/>
    <property type="molecule type" value="Genomic_DNA"/>
</dbReference>
<dbReference type="Proteomes" id="UP000245119">
    <property type="component" value="Linkage Group LG1"/>
</dbReference>
<comment type="subcellular location">
    <subcellularLocation>
        <location evidence="1">Membrane</location>
        <topology evidence="1">Single-pass membrane protein</topology>
    </subcellularLocation>
</comment>
<dbReference type="STRING" id="400727.A0A2T7Q0F9"/>
<accession>A0A2T7Q0F9</accession>
<keyword evidence="2" id="KW-0812">Transmembrane</keyword>
<dbReference type="PANTHER" id="PTHR24365:SF541">
    <property type="entry name" value="PROTEIN TOLL-RELATED"/>
    <property type="match status" value="1"/>
</dbReference>
<dbReference type="OrthoDB" id="6134202at2759"/>